<feature type="domain" description="HTH luxR-type" evidence="4">
    <location>
        <begin position="137"/>
        <end position="202"/>
    </location>
</feature>
<dbReference type="EMBL" id="JPLA01000012">
    <property type="protein sequence ID" value="KLD65053.1"/>
    <property type="molecule type" value="Genomic_DNA"/>
</dbReference>
<reference evidence="6 7" key="1">
    <citation type="journal article" date="2015" name="Antonie Van Leeuwenhoek">
        <title>A phylogenomic and molecular marker based taxonomic framework for the order Xanthomonadales: proposal to transfer the families Algiphilaceae and Solimonadaceae to the order Nevskiales ord. nov. and to create a new family within the order Xanthomonadales, the family Rhodanobacteraceae fam. nov., containing the genus Rhodanobacter and its closest relatives.</title>
        <authorList>
            <person name="Naushad S."/>
            <person name="Adeolu M."/>
            <person name="Wong S."/>
            <person name="Sohail M."/>
            <person name="Schellhorn H.E."/>
            <person name="Gupta R.S."/>
        </authorList>
    </citation>
    <scope>NUCLEOTIDE SEQUENCE [LARGE SCALE GENOMIC DNA]</scope>
    <source>
        <strain evidence="6 7">DSM 16301</strain>
    </source>
</reference>
<dbReference type="GO" id="GO:0003677">
    <property type="term" value="F:DNA binding"/>
    <property type="evidence" value="ECO:0007669"/>
    <property type="project" value="InterPro"/>
</dbReference>
<evidence type="ECO:0000313" key="6">
    <source>
        <dbReference type="EMBL" id="KLD65053.1"/>
    </source>
</evidence>
<dbReference type="SMART" id="SM00421">
    <property type="entry name" value="HTH_LUXR"/>
    <property type="match status" value="1"/>
</dbReference>
<dbReference type="GO" id="GO:0016301">
    <property type="term" value="F:kinase activity"/>
    <property type="evidence" value="ECO:0007669"/>
    <property type="project" value="UniProtKB-KW"/>
</dbReference>
<proteinExistence type="predicted"/>
<accession>A0A0G9H620</accession>
<name>A0A0G9H620_9GAMM</name>
<dbReference type="InterPro" id="IPR016032">
    <property type="entry name" value="Sig_transdc_resp-reg_C-effctor"/>
</dbReference>
<dbReference type="PANTHER" id="PTHR47429:SF2">
    <property type="entry name" value="PROTEIN TWIN LOV 1"/>
    <property type="match status" value="1"/>
</dbReference>
<dbReference type="CDD" id="cd06170">
    <property type="entry name" value="LuxR_C_like"/>
    <property type="match status" value="1"/>
</dbReference>
<evidence type="ECO:0000259" key="4">
    <source>
        <dbReference type="PROSITE" id="PS50043"/>
    </source>
</evidence>
<organism evidence="6 7">
    <name type="scientific">Dyella japonica DSM 16301</name>
    <dbReference type="NCBI Taxonomy" id="1440762"/>
    <lineage>
        <taxon>Bacteria</taxon>
        <taxon>Pseudomonadati</taxon>
        <taxon>Pseudomonadota</taxon>
        <taxon>Gammaproteobacteria</taxon>
        <taxon>Lysobacterales</taxon>
        <taxon>Rhodanobacteraceae</taxon>
        <taxon>Dyella</taxon>
    </lineage>
</organism>
<dbReference type="Pfam" id="PF00196">
    <property type="entry name" value="GerE"/>
    <property type="match status" value="1"/>
</dbReference>
<dbReference type="Proteomes" id="UP000035481">
    <property type="component" value="Unassembled WGS sequence"/>
</dbReference>
<dbReference type="PROSITE" id="PS50112">
    <property type="entry name" value="PAS"/>
    <property type="match status" value="1"/>
</dbReference>
<evidence type="ECO:0000256" key="3">
    <source>
        <dbReference type="ARBA" id="ARBA00022991"/>
    </source>
</evidence>
<dbReference type="Gene3D" id="1.10.10.10">
    <property type="entry name" value="Winged helix-like DNA-binding domain superfamily/Winged helix DNA-binding domain"/>
    <property type="match status" value="1"/>
</dbReference>
<dbReference type="RefSeq" id="WP_046970734.1">
    <property type="nucleotide sequence ID" value="NZ_JPLA01000012.1"/>
</dbReference>
<gene>
    <name evidence="6" type="ORF">Y882_04795</name>
</gene>
<sequence>MHQTGFEGALFASIGLSPLATLVTNPRLPDNPIVCVNAAFCELTGYQEGEILGRNCRFLQGAGSEPDQRALLRDAIANGRPSLTVLTNYRKDGTAFRNAVMVAPLIGADGTVEYFIGSQMDVSGTPDRAHNQRIAHASALVDALTPRQKQVLEHMSRGMRNKQIGDLLGIEEKTVKMHRASLLKRLGATTSADAIRIAIEARSPH</sequence>
<dbReference type="PANTHER" id="PTHR47429">
    <property type="entry name" value="PROTEIN TWIN LOV 1"/>
    <property type="match status" value="1"/>
</dbReference>
<comment type="caution">
    <text evidence="6">The sequence shown here is derived from an EMBL/GenBank/DDBJ whole genome shotgun (WGS) entry which is preliminary data.</text>
</comment>
<keyword evidence="1" id="KW-0285">Flavoprotein</keyword>
<dbReference type="PRINTS" id="PR00038">
    <property type="entry name" value="HTHLUXR"/>
</dbReference>
<evidence type="ECO:0000256" key="1">
    <source>
        <dbReference type="ARBA" id="ARBA00022630"/>
    </source>
</evidence>
<protein>
    <submittedName>
        <fullName evidence="6">Histidine kinase</fullName>
    </submittedName>
</protein>
<dbReference type="STRING" id="1440762.Y882_04795"/>
<dbReference type="PATRIC" id="fig|1440762.4.peg.296"/>
<dbReference type="InterPro" id="IPR000014">
    <property type="entry name" value="PAS"/>
</dbReference>
<dbReference type="GO" id="GO:0006355">
    <property type="term" value="P:regulation of DNA-templated transcription"/>
    <property type="evidence" value="ECO:0007669"/>
    <property type="project" value="InterPro"/>
</dbReference>
<dbReference type="PROSITE" id="PS00622">
    <property type="entry name" value="HTH_LUXR_1"/>
    <property type="match status" value="1"/>
</dbReference>
<evidence type="ECO:0000259" key="5">
    <source>
        <dbReference type="PROSITE" id="PS50112"/>
    </source>
</evidence>
<dbReference type="Pfam" id="PF13426">
    <property type="entry name" value="PAS_9"/>
    <property type="match status" value="1"/>
</dbReference>
<keyword evidence="3" id="KW-0157">Chromophore</keyword>
<evidence type="ECO:0000256" key="2">
    <source>
        <dbReference type="ARBA" id="ARBA00022643"/>
    </source>
</evidence>
<dbReference type="PROSITE" id="PS50043">
    <property type="entry name" value="HTH_LUXR_2"/>
    <property type="match status" value="1"/>
</dbReference>
<feature type="domain" description="PAS" evidence="5">
    <location>
        <begin position="30"/>
        <end position="79"/>
    </location>
</feature>
<dbReference type="SUPFAM" id="SSF46894">
    <property type="entry name" value="C-terminal effector domain of the bipartite response regulators"/>
    <property type="match status" value="1"/>
</dbReference>
<dbReference type="AlphaFoldDB" id="A0A0G9H620"/>
<dbReference type="NCBIfam" id="TIGR00229">
    <property type="entry name" value="sensory_box"/>
    <property type="match status" value="1"/>
</dbReference>
<keyword evidence="6" id="KW-0808">Transferase</keyword>
<keyword evidence="2" id="KW-0288">FMN</keyword>
<evidence type="ECO:0000313" key="7">
    <source>
        <dbReference type="Proteomes" id="UP000035481"/>
    </source>
</evidence>
<dbReference type="Gene3D" id="3.30.450.20">
    <property type="entry name" value="PAS domain"/>
    <property type="match status" value="1"/>
</dbReference>
<dbReference type="OrthoDB" id="7991996at2"/>
<dbReference type="InterPro" id="IPR036388">
    <property type="entry name" value="WH-like_DNA-bd_sf"/>
</dbReference>
<dbReference type="InterPro" id="IPR035965">
    <property type="entry name" value="PAS-like_dom_sf"/>
</dbReference>
<dbReference type="SUPFAM" id="SSF55785">
    <property type="entry name" value="PYP-like sensor domain (PAS domain)"/>
    <property type="match status" value="1"/>
</dbReference>
<dbReference type="InterPro" id="IPR000792">
    <property type="entry name" value="Tscrpt_reg_LuxR_C"/>
</dbReference>
<keyword evidence="6" id="KW-0418">Kinase</keyword>
<dbReference type="CDD" id="cd00130">
    <property type="entry name" value="PAS"/>
    <property type="match status" value="1"/>
</dbReference>